<evidence type="ECO:0000256" key="6">
    <source>
        <dbReference type="RuleBase" id="RU004296"/>
    </source>
</evidence>
<name>A0A3B3RFB8_9TELE</name>
<organism evidence="8 9">
    <name type="scientific">Paramormyrops kingsleyae</name>
    <dbReference type="NCBI Taxonomy" id="1676925"/>
    <lineage>
        <taxon>Eukaryota</taxon>
        <taxon>Metazoa</taxon>
        <taxon>Chordata</taxon>
        <taxon>Craniata</taxon>
        <taxon>Vertebrata</taxon>
        <taxon>Euteleostomi</taxon>
        <taxon>Actinopterygii</taxon>
        <taxon>Neopterygii</taxon>
        <taxon>Teleostei</taxon>
        <taxon>Osteoglossocephala</taxon>
        <taxon>Osteoglossomorpha</taxon>
        <taxon>Osteoglossiformes</taxon>
        <taxon>Mormyridae</taxon>
        <taxon>Paramormyrops</taxon>
    </lineage>
</organism>
<evidence type="ECO:0000256" key="3">
    <source>
        <dbReference type="ARBA" id="ARBA00022729"/>
    </source>
</evidence>
<dbReference type="EC" id="3.4.21.-" evidence="6"/>
<keyword evidence="3" id="KW-0732">Signal</keyword>
<dbReference type="InterPro" id="IPR009003">
    <property type="entry name" value="Peptidase_S1_PA"/>
</dbReference>
<feature type="region of interest" description="Disordered" evidence="7">
    <location>
        <begin position="222"/>
        <end position="276"/>
    </location>
</feature>
<dbReference type="GO" id="GO:0006260">
    <property type="term" value="P:DNA replication"/>
    <property type="evidence" value="ECO:0007669"/>
    <property type="project" value="TreeGrafter"/>
</dbReference>
<dbReference type="InterPro" id="IPR043504">
    <property type="entry name" value="Peptidase_S1_PA_chymotrypsin"/>
</dbReference>
<evidence type="ECO:0000313" key="9">
    <source>
        <dbReference type="Proteomes" id="UP000261540"/>
    </source>
</evidence>
<accession>A0A3B3RFB8</accession>
<dbReference type="PRINTS" id="PR00839">
    <property type="entry name" value="V8PROTEASE"/>
</dbReference>
<feature type="compositionally biased region" description="Polar residues" evidence="7">
    <location>
        <begin position="1"/>
        <end position="20"/>
    </location>
</feature>
<protein>
    <recommendedName>
        <fullName evidence="6">Serine protease</fullName>
        <ecNumber evidence="6">3.4.21.-</ecNumber>
    </recommendedName>
</protein>
<sequence length="681" mass="77031">MASNQTSAENPAASSANQNLAVRVKTEPDDEETTLGQKDCHSFYYRIDKKLKEHSVTCTKRGTVLEALQTDQPFRTFLERNREKGKSIIIERDNRFLATHFPCWLFKDEETVLIKSFPGEAAEVSHGYEIKDGDIITFYINSIGGLNMRKMSFLRNPKLQKRKALCIYAYIGETVEDALKRDGRFIDEVFQGSIYLRKEGEEKEYDLSTVISRVFKERSLELQKTGQRQAENKTANDKTNPDSGRKSDPSSNAGNPSTSSAPGGSKPSSDKAMADKGPNLYKKVHEIPDSTEILKILREQFQGLVEQMKERHKKTKVKDVVELLREEFGKNIQSFSKVGTVKKLMNMSASVCYIEVENEISGTGFLLFDRYILTNAHIIKAFTHNRVLKRKVTATFAYESSSSKNNNEWPIKKEVVAGMYSYDEFKHWMDFALLELDQQEKDDEMLPPALLSAYEPLPEEGGICLIGHPEGEEKKMDPTFIVPSKERSNALDAHFGAGGSHLQYNPQSQDFTYQTCFYHGSSGSPILGTTCQLVAMHTGSYCWKKINGKKCYVLEFGISMSSILVNLLLQMMKNRQIELLSKLIAETMKSESTIQVVAEFICHMLKGWKEDLESVLLTVITTAKECDGSSELRTSLCKIIPRDDLKTLINSHRSSKSLHELSEFLKEKETPMETDQQTAGN</sequence>
<feature type="region of interest" description="Disordered" evidence="7">
    <location>
        <begin position="1"/>
        <end position="35"/>
    </location>
</feature>
<evidence type="ECO:0000313" key="8">
    <source>
        <dbReference type="Ensembl" id="ENSPKIP00000017028.1"/>
    </source>
</evidence>
<keyword evidence="5 6" id="KW-0720">Serine protease</keyword>
<evidence type="ECO:0000256" key="4">
    <source>
        <dbReference type="ARBA" id="ARBA00022801"/>
    </source>
</evidence>
<dbReference type="GO" id="GO:0008236">
    <property type="term" value="F:serine-type peptidase activity"/>
    <property type="evidence" value="ECO:0007669"/>
    <property type="project" value="UniProtKB-KW"/>
</dbReference>
<dbReference type="GO" id="GO:0006508">
    <property type="term" value="P:proteolysis"/>
    <property type="evidence" value="ECO:0007669"/>
    <property type="project" value="UniProtKB-KW"/>
</dbReference>
<reference evidence="8" key="1">
    <citation type="submission" date="2025-08" db="UniProtKB">
        <authorList>
            <consortium name="Ensembl"/>
        </authorList>
    </citation>
    <scope>IDENTIFICATION</scope>
</reference>
<dbReference type="AlphaFoldDB" id="A0A3B3RFB8"/>
<keyword evidence="9" id="KW-1185">Reference proteome</keyword>
<keyword evidence="4 6" id="KW-0378">Hydrolase</keyword>
<dbReference type="Ensembl" id="ENSPKIT00000041533.1">
    <property type="protein sequence ID" value="ENSPKIP00000017028.1"/>
    <property type="gene ID" value="ENSPKIG00000003118.1"/>
</dbReference>
<dbReference type="SUPFAM" id="SSF50494">
    <property type="entry name" value="Trypsin-like serine proteases"/>
    <property type="match status" value="1"/>
</dbReference>
<feature type="region of interest" description="Disordered" evidence="7">
    <location>
        <begin position="662"/>
        <end position="681"/>
    </location>
</feature>
<comment type="similarity">
    <text evidence="1 6">Belongs to the peptidase S1B family.</text>
</comment>
<evidence type="ECO:0000256" key="7">
    <source>
        <dbReference type="SAM" id="MobiDB-lite"/>
    </source>
</evidence>
<keyword evidence="2 6" id="KW-0645">Protease</keyword>
<dbReference type="GO" id="GO:0005634">
    <property type="term" value="C:nucleus"/>
    <property type="evidence" value="ECO:0007669"/>
    <property type="project" value="TreeGrafter"/>
</dbReference>
<feature type="compositionally biased region" description="Basic and acidic residues" evidence="7">
    <location>
        <begin position="230"/>
        <end position="248"/>
    </location>
</feature>
<reference evidence="8" key="2">
    <citation type="submission" date="2025-09" db="UniProtKB">
        <authorList>
            <consortium name="Ensembl"/>
        </authorList>
    </citation>
    <scope>IDENTIFICATION</scope>
</reference>
<dbReference type="GeneTree" id="ENSGT00390000005182"/>
<dbReference type="PANTHER" id="PTHR14389:SF3">
    <property type="entry name" value="PROTEIN FAM111A-LIKE"/>
    <property type="match status" value="1"/>
</dbReference>
<evidence type="ECO:0000256" key="1">
    <source>
        <dbReference type="ARBA" id="ARBA00008764"/>
    </source>
</evidence>
<dbReference type="Pfam" id="PF13365">
    <property type="entry name" value="Trypsin_2"/>
    <property type="match status" value="1"/>
</dbReference>
<proteinExistence type="inferred from homology"/>
<dbReference type="Proteomes" id="UP000261540">
    <property type="component" value="Unplaced"/>
</dbReference>
<feature type="compositionally biased region" description="Polar residues" evidence="7">
    <location>
        <begin position="249"/>
        <end position="262"/>
    </location>
</feature>
<dbReference type="GO" id="GO:0000785">
    <property type="term" value="C:chromatin"/>
    <property type="evidence" value="ECO:0007669"/>
    <property type="project" value="TreeGrafter"/>
</dbReference>
<evidence type="ECO:0000256" key="5">
    <source>
        <dbReference type="ARBA" id="ARBA00022825"/>
    </source>
</evidence>
<evidence type="ECO:0000256" key="2">
    <source>
        <dbReference type="ARBA" id="ARBA00022670"/>
    </source>
</evidence>
<feature type="compositionally biased region" description="Basic and acidic residues" evidence="7">
    <location>
        <begin position="662"/>
        <end position="671"/>
    </location>
</feature>
<dbReference type="InterPro" id="IPR008256">
    <property type="entry name" value="Peptidase_S1B"/>
</dbReference>
<dbReference type="PANTHER" id="PTHR14389">
    <property type="entry name" value="SI:CH1073-475A24.1"/>
    <property type="match status" value="1"/>
</dbReference>
<dbReference type="Gene3D" id="2.40.10.10">
    <property type="entry name" value="Trypsin-like serine proteases"/>
    <property type="match status" value="2"/>
</dbReference>